<dbReference type="GO" id="GO:0016829">
    <property type="term" value="F:lyase activity"/>
    <property type="evidence" value="ECO:0007669"/>
    <property type="project" value="InterPro"/>
</dbReference>
<evidence type="ECO:0000313" key="7">
    <source>
        <dbReference type="Proteomes" id="UP000809440"/>
    </source>
</evidence>
<accession>A0A9Q2S0H1</accession>
<dbReference type="InterPro" id="IPR005656">
    <property type="entry name" value="MmgE_PrpD"/>
</dbReference>
<evidence type="ECO:0000259" key="2">
    <source>
        <dbReference type="Pfam" id="PF03972"/>
    </source>
</evidence>
<reference evidence="4 7" key="1">
    <citation type="submission" date="2021-01" db="EMBL/GenBank/DDBJ databases">
        <title>Diatom-associated Roseobacters Show Island Model of Population Structure.</title>
        <authorList>
            <person name="Qu L."/>
            <person name="Feng X."/>
            <person name="Chen Y."/>
            <person name="Li L."/>
            <person name="Wang X."/>
            <person name="Hu Z."/>
            <person name="Wang H."/>
            <person name="Luo H."/>
        </authorList>
    </citation>
    <scope>NUCLEOTIDE SEQUENCE</scope>
    <source>
        <strain evidence="5 7">CC28-63</strain>
        <strain evidence="4">CC28-69</strain>
    </source>
</reference>
<dbReference type="Pfam" id="PF19305">
    <property type="entry name" value="MmgE_PrpD_C"/>
    <property type="match status" value="1"/>
</dbReference>
<dbReference type="Gene3D" id="1.10.4100.10">
    <property type="entry name" value="2-methylcitrate dehydratase PrpD"/>
    <property type="match status" value="1"/>
</dbReference>
<feature type="domain" description="MmgE/PrpD C-terminal" evidence="3">
    <location>
        <begin position="255"/>
        <end position="418"/>
    </location>
</feature>
<dbReference type="Gene3D" id="3.30.1330.120">
    <property type="entry name" value="2-methylcitrate dehydratase PrpD"/>
    <property type="match status" value="1"/>
</dbReference>
<dbReference type="EMBL" id="JAFBXF010000008">
    <property type="protein sequence ID" value="MBM2418009.1"/>
    <property type="molecule type" value="Genomic_DNA"/>
</dbReference>
<proteinExistence type="inferred from homology"/>
<dbReference type="EMBL" id="JAFBXE010000008">
    <property type="protein sequence ID" value="MBM2413340.1"/>
    <property type="molecule type" value="Genomic_DNA"/>
</dbReference>
<dbReference type="Proteomes" id="UP000809440">
    <property type="component" value="Unassembled WGS sequence"/>
</dbReference>
<dbReference type="InterPro" id="IPR036148">
    <property type="entry name" value="MmgE/PrpD_sf"/>
</dbReference>
<evidence type="ECO:0000256" key="1">
    <source>
        <dbReference type="ARBA" id="ARBA00006174"/>
    </source>
</evidence>
<comment type="caution">
    <text evidence="4">The sequence shown here is derived from an EMBL/GenBank/DDBJ whole genome shotgun (WGS) entry which is preliminary data.</text>
</comment>
<protein>
    <submittedName>
        <fullName evidence="4">MmgE/PrpD family protein</fullName>
    </submittedName>
</protein>
<evidence type="ECO:0000313" key="4">
    <source>
        <dbReference type="EMBL" id="MBM2413340.1"/>
    </source>
</evidence>
<dbReference type="InterPro" id="IPR045337">
    <property type="entry name" value="MmgE_PrpD_C"/>
</dbReference>
<dbReference type="InterPro" id="IPR042183">
    <property type="entry name" value="MmgE/PrpD_sf_1"/>
</dbReference>
<dbReference type="PANTHER" id="PTHR16943">
    <property type="entry name" value="2-METHYLCITRATE DEHYDRATASE-RELATED"/>
    <property type="match status" value="1"/>
</dbReference>
<comment type="similarity">
    <text evidence="1">Belongs to the PrpD family.</text>
</comment>
<evidence type="ECO:0000313" key="5">
    <source>
        <dbReference type="EMBL" id="MBM2418009.1"/>
    </source>
</evidence>
<dbReference type="Proteomes" id="UP000755667">
    <property type="component" value="Unassembled WGS sequence"/>
</dbReference>
<dbReference type="PANTHER" id="PTHR16943:SF8">
    <property type="entry name" value="2-METHYLCITRATE DEHYDRATASE"/>
    <property type="match status" value="1"/>
</dbReference>
<dbReference type="OrthoDB" id="9795089at2"/>
<dbReference type="Pfam" id="PF03972">
    <property type="entry name" value="MmgE_PrpD_N"/>
    <property type="match status" value="1"/>
</dbReference>
<dbReference type="AlphaFoldDB" id="A0A9Q2S0H1"/>
<dbReference type="InterPro" id="IPR045336">
    <property type="entry name" value="MmgE_PrpD_N"/>
</dbReference>
<feature type="domain" description="MmgE/PrpD N-terminal" evidence="2">
    <location>
        <begin position="5"/>
        <end position="229"/>
    </location>
</feature>
<dbReference type="InterPro" id="IPR042188">
    <property type="entry name" value="MmgE/PrpD_sf_2"/>
</dbReference>
<dbReference type="SUPFAM" id="SSF103378">
    <property type="entry name" value="2-methylcitrate dehydratase PrpD"/>
    <property type="match status" value="1"/>
</dbReference>
<organism evidence="4 6">
    <name type="scientific">Marivita cryptomonadis</name>
    <dbReference type="NCBI Taxonomy" id="505252"/>
    <lineage>
        <taxon>Bacteria</taxon>
        <taxon>Pseudomonadati</taxon>
        <taxon>Pseudomonadota</taxon>
        <taxon>Alphaproteobacteria</taxon>
        <taxon>Rhodobacterales</taxon>
        <taxon>Roseobacteraceae</taxon>
        <taxon>Marivita</taxon>
    </lineage>
</organism>
<evidence type="ECO:0000259" key="3">
    <source>
        <dbReference type="Pfam" id="PF19305"/>
    </source>
</evidence>
<gene>
    <name evidence="4" type="ORF">JQX41_13575</name>
    <name evidence="5" type="ORF">JQX48_13585</name>
</gene>
<name>A0A9Q2S0H1_9RHOB</name>
<sequence length="440" mass="47508">MNTTLHDFLHQTTYHDLPDEVRSFARQWLLDLIGVAAGGRATSLSRIIHTHAARHFGGDGARMLFDGREVSPAGAALAGGMTIDALDAHDGHKLTKGHVGCGVFPSLLAMSQAEQRHDAQEFLTALVLGYEIGTRAGIALHRTATDYHTSGAWIAVAVAALGARVLRLNASKTREAIGIAEYHGPRSQMMRTIDHPTMVKDGSGWGAMAGVTAAYLAQDGFTGAPALTVEQGEVADLWADLGGNWRITEQYFKAYPVCRWAQPPLQAVLNLRQTHGLTSRDVTRIDITTFHQSRRLAVTDPKTTEEAQYSTAFPTAVGMVRGTCGPADVNEASFSNPEIQRLARSMVIRESDTYNAAFPAKRIADVTLVLNDGRELRSGPTEALGDPENPVSLEIVMSKYRAYAEPVLGQARALDIQTQVLSLGEEDDLTALLSLLTTAV</sequence>
<dbReference type="RefSeq" id="WP_085629594.1">
    <property type="nucleotide sequence ID" value="NZ_JAFBWU010000008.1"/>
</dbReference>
<dbReference type="GeneID" id="62641217"/>
<evidence type="ECO:0000313" key="6">
    <source>
        <dbReference type="Proteomes" id="UP000755667"/>
    </source>
</evidence>
<keyword evidence="7" id="KW-1185">Reference proteome</keyword>